<feature type="region of interest" description="Disordered" evidence="1">
    <location>
        <begin position="27"/>
        <end position="110"/>
    </location>
</feature>
<evidence type="ECO:0000313" key="2">
    <source>
        <dbReference type="EnsemblPlants" id="OB03G16140.1"/>
    </source>
</evidence>
<keyword evidence="3" id="KW-1185">Reference proteome</keyword>
<evidence type="ECO:0000256" key="1">
    <source>
        <dbReference type="SAM" id="MobiDB-lite"/>
    </source>
</evidence>
<dbReference type="AlphaFoldDB" id="J3LKN8"/>
<proteinExistence type="predicted"/>
<dbReference type="HOGENOM" id="CLU_1629619_0_0_1"/>
<organism evidence="2">
    <name type="scientific">Oryza brachyantha</name>
    <name type="common">malo sina</name>
    <dbReference type="NCBI Taxonomy" id="4533"/>
    <lineage>
        <taxon>Eukaryota</taxon>
        <taxon>Viridiplantae</taxon>
        <taxon>Streptophyta</taxon>
        <taxon>Embryophyta</taxon>
        <taxon>Tracheophyta</taxon>
        <taxon>Spermatophyta</taxon>
        <taxon>Magnoliopsida</taxon>
        <taxon>Liliopsida</taxon>
        <taxon>Poales</taxon>
        <taxon>Poaceae</taxon>
        <taxon>BOP clade</taxon>
        <taxon>Oryzoideae</taxon>
        <taxon>Oryzeae</taxon>
        <taxon>Oryzinae</taxon>
        <taxon>Oryza</taxon>
    </lineage>
</organism>
<name>J3LKN8_ORYBR</name>
<dbReference type="Gramene" id="OB03G16140.1">
    <property type="protein sequence ID" value="OB03G16140.1"/>
    <property type="gene ID" value="OB03G16140"/>
</dbReference>
<dbReference type="Proteomes" id="UP000006038">
    <property type="component" value="Chromosome 3"/>
</dbReference>
<sequence>MLATTADEQRAFMDQRNTILPLGQSERKCSPEAVLRSEGGGAGRGAAPGGGRAAPGVRGRCCHDAGRRRHRGAWGRGRWSAAPGGGGGEWRRRQRQAGEGPRPGMGCGVRESASATVGRWSAAARAVSAWAAPPNWQWAKSGLHVNFQAEAQETQHRTFLDTK</sequence>
<evidence type="ECO:0000313" key="3">
    <source>
        <dbReference type="Proteomes" id="UP000006038"/>
    </source>
</evidence>
<reference evidence="2" key="2">
    <citation type="submission" date="2013-04" db="UniProtKB">
        <authorList>
            <consortium name="EnsemblPlants"/>
        </authorList>
    </citation>
    <scope>IDENTIFICATION</scope>
</reference>
<accession>J3LKN8</accession>
<protein>
    <submittedName>
        <fullName evidence="2">Uncharacterized protein</fullName>
    </submittedName>
</protein>
<feature type="compositionally biased region" description="Gly residues" evidence="1">
    <location>
        <begin position="38"/>
        <end position="53"/>
    </location>
</feature>
<reference evidence="2" key="1">
    <citation type="journal article" date="2013" name="Nat. Commun.">
        <title>Whole-genome sequencing of Oryza brachyantha reveals mechanisms underlying Oryza genome evolution.</title>
        <authorList>
            <person name="Chen J."/>
            <person name="Huang Q."/>
            <person name="Gao D."/>
            <person name="Wang J."/>
            <person name="Lang Y."/>
            <person name="Liu T."/>
            <person name="Li B."/>
            <person name="Bai Z."/>
            <person name="Luis Goicoechea J."/>
            <person name="Liang C."/>
            <person name="Chen C."/>
            <person name="Zhang W."/>
            <person name="Sun S."/>
            <person name="Liao Y."/>
            <person name="Zhang X."/>
            <person name="Yang L."/>
            <person name="Song C."/>
            <person name="Wang M."/>
            <person name="Shi J."/>
            <person name="Liu G."/>
            <person name="Liu J."/>
            <person name="Zhou H."/>
            <person name="Zhou W."/>
            <person name="Yu Q."/>
            <person name="An N."/>
            <person name="Chen Y."/>
            <person name="Cai Q."/>
            <person name="Wang B."/>
            <person name="Liu B."/>
            <person name="Min J."/>
            <person name="Huang Y."/>
            <person name="Wu H."/>
            <person name="Li Z."/>
            <person name="Zhang Y."/>
            <person name="Yin Y."/>
            <person name="Song W."/>
            <person name="Jiang J."/>
            <person name="Jackson S.A."/>
            <person name="Wing R.A."/>
            <person name="Wang J."/>
            <person name="Chen M."/>
        </authorList>
    </citation>
    <scope>NUCLEOTIDE SEQUENCE [LARGE SCALE GENOMIC DNA]</scope>
    <source>
        <strain evidence="2">cv. IRGC 101232</strain>
    </source>
</reference>
<dbReference type="EnsemblPlants" id="OB03G16140.1">
    <property type="protein sequence ID" value="OB03G16140.1"/>
    <property type="gene ID" value="OB03G16140"/>
</dbReference>